<dbReference type="RefSeq" id="WP_328374770.1">
    <property type="nucleotide sequence ID" value="NZ_CP107936.1"/>
</dbReference>
<accession>A0ABZ1PL97</accession>
<keyword evidence="1" id="KW-1133">Transmembrane helix</keyword>
<feature type="transmembrane region" description="Helical" evidence="1">
    <location>
        <begin position="6"/>
        <end position="26"/>
    </location>
</feature>
<dbReference type="EMBL" id="CP107941">
    <property type="protein sequence ID" value="WUI84767.1"/>
    <property type="molecule type" value="Genomic_DNA"/>
</dbReference>
<keyword evidence="1" id="KW-0472">Membrane</keyword>
<evidence type="ECO:0000313" key="2">
    <source>
        <dbReference type="EMBL" id="WUI84767.1"/>
    </source>
</evidence>
<organism evidence="2 3">
    <name type="scientific">Micromonospora zamorensis</name>
    <dbReference type="NCBI Taxonomy" id="709883"/>
    <lineage>
        <taxon>Bacteria</taxon>
        <taxon>Bacillati</taxon>
        <taxon>Actinomycetota</taxon>
        <taxon>Actinomycetes</taxon>
        <taxon>Micromonosporales</taxon>
        <taxon>Micromonosporaceae</taxon>
        <taxon>Micromonospora</taxon>
    </lineage>
</organism>
<reference evidence="2 3" key="1">
    <citation type="submission" date="2022-10" db="EMBL/GenBank/DDBJ databases">
        <title>The complete genomes of actinobacterial strains from the NBC collection.</title>
        <authorList>
            <person name="Joergensen T.S."/>
            <person name="Alvarez Arevalo M."/>
            <person name="Sterndorff E.B."/>
            <person name="Faurdal D."/>
            <person name="Vuksanovic O."/>
            <person name="Mourched A.-S."/>
            <person name="Charusanti P."/>
            <person name="Shaw S."/>
            <person name="Blin K."/>
            <person name="Weber T."/>
        </authorList>
    </citation>
    <scope>NUCLEOTIDE SEQUENCE [LARGE SCALE GENOMIC DNA]</scope>
    <source>
        <strain evidence="2 3">NBC_00396</strain>
    </source>
</reference>
<evidence type="ECO:0000313" key="3">
    <source>
        <dbReference type="Proteomes" id="UP001346877"/>
    </source>
</evidence>
<gene>
    <name evidence="2" type="ORF">OG375_10795</name>
</gene>
<proteinExistence type="predicted"/>
<feature type="transmembrane region" description="Helical" evidence="1">
    <location>
        <begin position="107"/>
        <end position="128"/>
    </location>
</feature>
<sequence>MNSGAIITILIGVSLACVGVVQAWGIRKLRRTGVASVGTVIGHERTVDDGPLYAPVIAFVDENGSKRQFTVAIRTSGRVHRVGQEVPVIYPPGRPNDPRLASFRHHLVKVGLPLAVGALFAFLGLFGLRQV</sequence>
<name>A0ABZ1PL97_9ACTN</name>
<keyword evidence="3" id="KW-1185">Reference proteome</keyword>
<dbReference type="Proteomes" id="UP001346877">
    <property type="component" value="Chromosome"/>
</dbReference>
<protein>
    <submittedName>
        <fullName evidence="2">DUF3592 domain-containing protein</fullName>
    </submittedName>
</protein>
<evidence type="ECO:0000256" key="1">
    <source>
        <dbReference type="SAM" id="Phobius"/>
    </source>
</evidence>
<keyword evidence="1" id="KW-0812">Transmembrane</keyword>